<evidence type="ECO:0000256" key="19">
    <source>
        <dbReference type="ARBA" id="ARBA00034091"/>
    </source>
</evidence>
<evidence type="ECO:0000256" key="7">
    <source>
        <dbReference type="ARBA" id="ARBA00022847"/>
    </source>
</evidence>
<dbReference type="GeneID" id="109378681"/>
<dbReference type="GO" id="GO:0016324">
    <property type="term" value="C:apical plasma membrane"/>
    <property type="evidence" value="ECO:0007669"/>
    <property type="project" value="UniProtKB-SubCell"/>
</dbReference>
<keyword evidence="9" id="KW-0915">Sodium</keyword>
<dbReference type="OrthoDB" id="76259at2759"/>
<comment type="subcellular location">
    <subcellularLocation>
        <location evidence="1">Apical cell membrane</location>
        <topology evidence="1">Multi-pass membrane protein</topology>
    </subcellularLocation>
</comment>
<dbReference type="GO" id="GO:0031982">
    <property type="term" value="C:vesicle"/>
    <property type="evidence" value="ECO:0007669"/>
    <property type="project" value="TreeGrafter"/>
</dbReference>
<dbReference type="PANTHER" id="PTHR10010:SF23">
    <property type="entry name" value="SODIUM-DEPENDENT PHOSPHATE TRANSPORT PROTEIN 2B"/>
    <property type="match status" value="1"/>
</dbReference>
<evidence type="ECO:0000256" key="3">
    <source>
        <dbReference type="ARBA" id="ARBA00020024"/>
    </source>
</evidence>
<dbReference type="InterPro" id="IPR003841">
    <property type="entry name" value="Na/Pi_transpt"/>
</dbReference>
<dbReference type="GO" id="GO:0044341">
    <property type="term" value="P:sodium-dependent phosphate transport"/>
    <property type="evidence" value="ECO:0007669"/>
    <property type="project" value="InterPro"/>
</dbReference>
<evidence type="ECO:0000256" key="6">
    <source>
        <dbReference type="ARBA" id="ARBA00022692"/>
    </source>
</evidence>
<keyword evidence="10" id="KW-0406">Ion transport</keyword>
<sequence length="256" mass="28362">MTCQDWCPLKLTNLAIGLGWGPFCRAFAGATIHDFFNWLSVLVLLPLEAVTHYLEILTNLVVDSFHFQNGEDAPALLKVITDPLTKLIIQLDTKVINQIAMNDAASQNKSLIKIWCKTLTNVTEMNVTIPSTENCTSPSLCWTDGLHMWTVKNVTHQENIAKCQHIFVNSNLLDLFVGIILLITSLLMLCGCLVMIVKLLGSVLKGQVAVIIKKTINTGRYTASHSGLSRGWHHCCHLREAPFDSCLAVASAWNFS</sequence>
<evidence type="ECO:0000256" key="11">
    <source>
        <dbReference type="ARBA" id="ARBA00023136"/>
    </source>
</evidence>
<accession>A0A8B7QPH2</accession>
<feature type="transmembrane region" description="Helical" evidence="20">
    <location>
        <begin position="175"/>
        <end position="197"/>
    </location>
</feature>
<dbReference type="GO" id="GO:0030643">
    <property type="term" value="P:intracellular phosphate ion homeostasis"/>
    <property type="evidence" value="ECO:0007669"/>
    <property type="project" value="TreeGrafter"/>
</dbReference>
<evidence type="ECO:0000256" key="5">
    <source>
        <dbReference type="ARBA" id="ARBA00022475"/>
    </source>
</evidence>
<evidence type="ECO:0000256" key="15">
    <source>
        <dbReference type="ARBA" id="ARBA00029612"/>
    </source>
</evidence>
<evidence type="ECO:0000256" key="13">
    <source>
        <dbReference type="ARBA" id="ARBA00023180"/>
    </source>
</evidence>
<evidence type="ECO:0000256" key="1">
    <source>
        <dbReference type="ARBA" id="ARBA00004424"/>
    </source>
</evidence>
<keyword evidence="4" id="KW-0813">Transport</keyword>
<evidence type="ECO:0000256" key="10">
    <source>
        <dbReference type="ARBA" id="ARBA00023065"/>
    </source>
</evidence>
<evidence type="ECO:0000256" key="20">
    <source>
        <dbReference type="SAM" id="Phobius"/>
    </source>
</evidence>
<dbReference type="AlphaFoldDB" id="A0A8B7QPH2"/>
<comment type="catalytic activity">
    <reaction evidence="18">
        <text>3 Na(+)(out) + phosphate(out) = 3 Na(+)(in) + phosphate(in)</text>
        <dbReference type="Rhea" id="RHEA:71255"/>
        <dbReference type="ChEBI" id="CHEBI:29101"/>
        <dbReference type="ChEBI" id="CHEBI:43474"/>
    </reaction>
    <physiologicalReaction direction="left-to-right" evidence="18">
        <dbReference type="Rhea" id="RHEA:71256"/>
    </physiologicalReaction>
</comment>
<evidence type="ECO:0000256" key="4">
    <source>
        <dbReference type="ARBA" id="ARBA00022448"/>
    </source>
</evidence>
<feature type="non-terminal residue" evidence="22">
    <location>
        <position position="256"/>
    </location>
</feature>
<dbReference type="RefSeq" id="XP_019490531.1">
    <property type="nucleotide sequence ID" value="XM_019634986.1"/>
</dbReference>
<comment type="similarity">
    <text evidence="2">Belongs to the SLC34A transporter family.</text>
</comment>
<proteinExistence type="inferred from homology"/>
<evidence type="ECO:0000256" key="12">
    <source>
        <dbReference type="ARBA" id="ARBA00023157"/>
    </source>
</evidence>
<evidence type="ECO:0000256" key="9">
    <source>
        <dbReference type="ARBA" id="ARBA00023053"/>
    </source>
</evidence>
<organism evidence="21 22">
    <name type="scientific">Hipposideros armiger</name>
    <name type="common">Great Himalayan leaf-nosed bat</name>
    <dbReference type="NCBI Taxonomy" id="186990"/>
    <lineage>
        <taxon>Eukaryota</taxon>
        <taxon>Metazoa</taxon>
        <taxon>Chordata</taxon>
        <taxon>Craniata</taxon>
        <taxon>Vertebrata</taxon>
        <taxon>Euteleostomi</taxon>
        <taxon>Mammalia</taxon>
        <taxon>Eutheria</taxon>
        <taxon>Laurasiatheria</taxon>
        <taxon>Chiroptera</taxon>
        <taxon>Yinpterochiroptera</taxon>
        <taxon>Rhinolophoidea</taxon>
        <taxon>Hipposideridae</taxon>
        <taxon>Hipposideros</taxon>
    </lineage>
</organism>
<gene>
    <name evidence="22" type="primary">LOC109378681</name>
</gene>
<keyword evidence="7" id="KW-0769">Symport</keyword>
<dbReference type="GO" id="GO:0005436">
    <property type="term" value="F:sodium:phosphate symporter activity"/>
    <property type="evidence" value="ECO:0007669"/>
    <property type="project" value="InterPro"/>
</dbReference>
<protein>
    <recommendedName>
        <fullName evidence="3">Sodium-dependent phosphate transport protein 2B</fullName>
    </recommendedName>
    <alternativeName>
        <fullName evidence="17">Na(+)-dependent phosphate cotransporter 2B</fullName>
    </alternativeName>
    <alternativeName>
        <fullName evidence="15">Sodium/phosphate cotransporter 2B</fullName>
    </alternativeName>
    <alternativeName>
        <fullName evidence="16">Solute carrier family 34 member 2</fullName>
    </alternativeName>
</protein>
<dbReference type="Proteomes" id="UP000694851">
    <property type="component" value="Unplaced"/>
</dbReference>
<keyword evidence="12" id="KW-1015">Disulfide bond</keyword>
<dbReference type="KEGG" id="hai:109378681"/>
<evidence type="ECO:0000256" key="18">
    <source>
        <dbReference type="ARBA" id="ARBA00034042"/>
    </source>
</evidence>
<evidence type="ECO:0000313" key="21">
    <source>
        <dbReference type="Proteomes" id="UP000694851"/>
    </source>
</evidence>
<evidence type="ECO:0000256" key="17">
    <source>
        <dbReference type="ARBA" id="ARBA00031843"/>
    </source>
</evidence>
<keyword evidence="13" id="KW-0325">Glycoprotein</keyword>
<evidence type="ECO:0000256" key="16">
    <source>
        <dbReference type="ARBA" id="ARBA00029768"/>
    </source>
</evidence>
<reference evidence="22" key="1">
    <citation type="submission" date="2025-08" db="UniProtKB">
        <authorList>
            <consortium name="RefSeq"/>
        </authorList>
    </citation>
    <scope>IDENTIFICATION</scope>
    <source>
        <tissue evidence="22">Muscle</tissue>
    </source>
</reference>
<evidence type="ECO:0000256" key="2">
    <source>
        <dbReference type="ARBA" id="ARBA00005808"/>
    </source>
</evidence>
<keyword evidence="21" id="KW-1185">Reference proteome</keyword>
<dbReference type="GO" id="GO:0005903">
    <property type="term" value="C:brush border"/>
    <property type="evidence" value="ECO:0007669"/>
    <property type="project" value="TreeGrafter"/>
</dbReference>
<keyword evidence="5" id="KW-1003">Cell membrane</keyword>
<dbReference type="PANTHER" id="PTHR10010">
    <property type="entry name" value="SOLUTE CARRIER FAMILY 34 SODIUM PHOSPHATE , MEMBER 2-RELATED"/>
    <property type="match status" value="1"/>
</dbReference>
<keyword evidence="6 20" id="KW-0812">Transmembrane</keyword>
<keyword evidence="14" id="KW-0739">Sodium transport</keyword>
<comment type="function">
    <text evidence="19">Involved in actively transporting phosphate into cells via Na(+) cotransport.</text>
</comment>
<name>A0A8B7QPH2_HIPAR</name>
<keyword evidence="8 20" id="KW-1133">Transmembrane helix</keyword>
<evidence type="ECO:0000256" key="8">
    <source>
        <dbReference type="ARBA" id="ARBA00022989"/>
    </source>
</evidence>
<evidence type="ECO:0000256" key="14">
    <source>
        <dbReference type="ARBA" id="ARBA00023201"/>
    </source>
</evidence>
<keyword evidence="11 20" id="KW-0472">Membrane</keyword>
<evidence type="ECO:0000313" key="22">
    <source>
        <dbReference type="RefSeq" id="XP_019490531.1"/>
    </source>
</evidence>